<dbReference type="PANTHER" id="PTHR45663:SF11">
    <property type="entry name" value="GEO12009P1"/>
    <property type="match status" value="1"/>
</dbReference>
<comment type="caution">
    <text evidence="9">The sequence shown here is derived from an EMBL/GenBank/DDBJ whole genome shotgun (WGS) entry which is preliminary data.</text>
</comment>
<evidence type="ECO:0000313" key="10">
    <source>
        <dbReference type="Proteomes" id="UP000823641"/>
    </source>
</evidence>
<dbReference type="PRINTS" id="PR00421">
    <property type="entry name" value="THIOREDOXIN"/>
</dbReference>
<evidence type="ECO:0000256" key="7">
    <source>
        <dbReference type="SAM" id="SignalP"/>
    </source>
</evidence>
<keyword evidence="3" id="KW-0249">Electron transport</keyword>
<evidence type="ECO:0000256" key="6">
    <source>
        <dbReference type="NCBIfam" id="TIGR01068"/>
    </source>
</evidence>
<dbReference type="AlphaFoldDB" id="A0A9D9HT90"/>
<feature type="signal peptide" evidence="7">
    <location>
        <begin position="1"/>
        <end position="18"/>
    </location>
</feature>
<dbReference type="NCBIfam" id="TIGR01068">
    <property type="entry name" value="thioredoxin"/>
    <property type="match status" value="1"/>
</dbReference>
<dbReference type="CDD" id="cd02947">
    <property type="entry name" value="TRX_family"/>
    <property type="match status" value="1"/>
</dbReference>
<dbReference type="InterPro" id="IPR036249">
    <property type="entry name" value="Thioredoxin-like_sf"/>
</dbReference>
<dbReference type="InterPro" id="IPR005746">
    <property type="entry name" value="Thioredoxin"/>
</dbReference>
<dbReference type="PROSITE" id="PS00194">
    <property type="entry name" value="THIOREDOXIN_1"/>
    <property type="match status" value="1"/>
</dbReference>
<dbReference type="EMBL" id="JADIMG010000059">
    <property type="protein sequence ID" value="MBO8459869.1"/>
    <property type="molecule type" value="Genomic_DNA"/>
</dbReference>
<dbReference type="GO" id="GO:0015035">
    <property type="term" value="F:protein-disulfide reductase activity"/>
    <property type="evidence" value="ECO:0007669"/>
    <property type="project" value="UniProtKB-UniRule"/>
</dbReference>
<keyword evidence="2" id="KW-0813">Transport</keyword>
<feature type="domain" description="Thioredoxin" evidence="8">
    <location>
        <begin position="10"/>
        <end position="142"/>
    </location>
</feature>
<keyword evidence="7" id="KW-0732">Signal</keyword>
<feature type="chain" id="PRO_5038911431" description="Thioredoxin" evidence="7">
    <location>
        <begin position="19"/>
        <end position="146"/>
    </location>
</feature>
<organism evidence="9 10">
    <name type="scientific">Candidatus Gallipaludibacter merdavium</name>
    <dbReference type="NCBI Taxonomy" id="2840839"/>
    <lineage>
        <taxon>Bacteria</taxon>
        <taxon>Pseudomonadati</taxon>
        <taxon>Bacteroidota</taxon>
        <taxon>Bacteroidia</taxon>
        <taxon>Bacteroidales</taxon>
        <taxon>Candidatus Gallipaludibacter</taxon>
    </lineage>
</organism>
<dbReference type="Pfam" id="PF00085">
    <property type="entry name" value="Thioredoxin"/>
    <property type="match status" value="1"/>
</dbReference>
<reference evidence="9" key="1">
    <citation type="submission" date="2020-10" db="EMBL/GenBank/DDBJ databases">
        <authorList>
            <person name="Gilroy R."/>
        </authorList>
    </citation>
    <scope>NUCLEOTIDE SEQUENCE</scope>
    <source>
        <strain evidence="9">G3-3990</strain>
    </source>
</reference>
<dbReference type="GO" id="GO:0005829">
    <property type="term" value="C:cytosol"/>
    <property type="evidence" value="ECO:0007669"/>
    <property type="project" value="TreeGrafter"/>
</dbReference>
<evidence type="ECO:0000313" key="9">
    <source>
        <dbReference type="EMBL" id="MBO8459869.1"/>
    </source>
</evidence>
<dbReference type="SUPFAM" id="SSF52833">
    <property type="entry name" value="Thioredoxin-like"/>
    <property type="match status" value="1"/>
</dbReference>
<gene>
    <name evidence="9" type="primary">trxA</name>
    <name evidence="9" type="ORF">IAA73_06010</name>
</gene>
<evidence type="ECO:0000256" key="3">
    <source>
        <dbReference type="ARBA" id="ARBA00022982"/>
    </source>
</evidence>
<name>A0A9D9HT90_9BACT</name>
<evidence type="ECO:0000256" key="1">
    <source>
        <dbReference type="ARBA" id="ARBA00008987"/>
    </source>
</evidence>
<comment type="similarity">
    <text evidence="1">Belongs to the thioredoxin family.</text>
</comment>
<evidence type="ECO:0000256" key="4">
    <source>
        <dbReference type="ARBA" id="ARBA00023157"/>
    </source>
</evidence>
<dbReference type="Gene3D" id="3.40.30.10">
    <property type="entry name" value="Glutaredoxin"/>
    <property type="match status" value="1"/>
</dbReference>
<dbReference type="Proteomes" id="UP000823641">
    <property type="component" value="Unassembled WGS sequence"/>
</dbReference>
<dbReference type="InterPro" id="IPR013766">
    <property type="entry name" value="Thioredoxin_domain"/>
</dbReference>
<dbReference type="PROSITE" id="PS51352">
    <property type="entry name" value="THIOREDOXIN_2"/>
    <property type="match status" value="1"/>
</dbReference>
<proteinExistence type="inferred from homology"/>
<sequence length="146" mass="16422">MKHLFLVVSLLVSVYAAAEGVESQQGTSHLTKAQFFEKVYNYEKNPSEWVYEGDKPCLIDFYASWCGPCKRLAPILEELAAQYAGKIYIYKINTEEERELAAAFGVQSIPTLLFCPMGERPQIAKGALPKETLIKAIEEVLLKESK</sequence>
<keyword evidence="4" id="KW-1015">Disulfide bond</keyword>
<protein>
    <recommendedName>
        <fullName evidence="6">Thioredoxin</fullName>
    </recommendedName>
</protein>
<evidence type="ECO:0000259" key="8">
    <source>
        <dbReference type="PROSITE" id="PS51352"/>
    </source>
</evidence>
<dbReference type="GO" id="GO:0045454">
    <property type="term" value="P:cell redox homeostasis"/>
    <property type="evidence" value="ECO:0007669"/>
    <property type="project" value="TreeGrafter"/>
</dbReference>
<reference evidence="9" key="2">
    <citation type="journal article" date="2021" name="PeerJ">
        <title>Extensive microbial diversity within the chicken gut microbiome revealed by metagenomics and culture.</title>
        <authorList>
            <person name="Gilroy R."/>
            <person name="Ravi A."/>
            <person name="Getino M."/>
            <person name="Pursley I."/>
            <person name="Horton D.L."/>
            <person name="Alikhan N.F."/>
            <person name="Baker D."/>
            <person name="Gharbi K."/>
            <person name="Hall N."/>
            <person name="Watson M."/>
            <person name="Adriaenssens E.M."/>
            <person name="Foster-Nyarko E."/>
            <person name="Jarju S."/>
            <person name="Secka A."/>
            <person name="Antonio M."/>
            <person name="Oren A."/>
            <person name="Chaudhuri R.R."/>
            <person name="La Ragione R."/>
            <person name="Hildebrand F."/>
            <person name="Pallen M.J."/>
        </authorList>
    </citation>
    <scope>NUCLEOTIDE SEQUENCE</scope>
    <source>
        <strain evidence="9">G3-3990</strain>
    </source>
</reference>
<accession>A0A9D9HT90</accession>
<dbReference type="InterPro" id="IPR017937">
    <property type="entry name" value="Thioredoxin_CS"/>
</dbReference>
<dbReference type="FunFam" id="3.40.30.10:FF:000229">
    <property type="entry name" value="Thioredoxin (TRX)"/>
    <property type="match status" value="1"/>
</dbReference>
<evidence type="ECO:0000256" key="2">
    <source>
        <dbReference type="ARBA" id="ARBA00022448"/>
    </source>
</evidence>
<evidence type="ECO:0000256" key="5">
    <source>
        <dbReference type="ARBA" id="ARBA00023284"/>
    </source>
</evidence>
<dbReference type="PANTHER" id="PTHR45663">
    <property type="entry name" value="GEO12009P1"/>
    <property type="match status" value="1"/>
</dbReference>
<keyword evidence="5" id="KW-0676">Redox-active center</keyword>